<evidence type="ECO:0000313" key="2">
    <source>
        <dbReference type="Proteomes" id="UP001060085"/>
    </source>
</evidence>
<dbReference type="Proteomes" id="UP001060085">
    <property type="component" value="Linkage Group LG06"/>
</dbReference>
<proteinExistence type="predicted"/>
<gene>
    <name evidence="1" type="ORF">M9H77_27978</name>
</gene>
<comment type="caution">
    <text evidence="1">The sequence shown here is derived from an EMBL/GenBank/DDBJ whole genome shotgun (WGS) entry which is preliminary data.</text>
</comment>
<accession>A0ACC0AE84</accession>
<evidence type="ECO:0000313" key="1">
    <source>
        <dbReference type="EMBL" id="KAI5659185.1"/>
    </source>
</evidence>
<reference evidence="2" key="1">
    <citation type="journal article" date="2023" name="Nat. Plants">
        <title>Single-cell RNA sequencing provides a high-resolution roadmap for understanding the multicellular compartmentation of specialized metabolism.</title>
        <authorList>
            <person name="Sun S."/>
            <person name="Shen X."/>
            <person name="Li Y."/>
            <person name="Li Y."/>
            <person name="Wang S."/>
            <person name="Li R."/>
            <person name="Zhang H."/>
            <person name="Shen G."/>
            <person name="Guo B."/>
            <person name="Wei J."/>
            <person name="Xu J."/>
            <person name="St-Pierre B."/>
            <person name="Chen S."/>
            <person name="Sun C."/>
        </authorList>
    </citation>
    <scope>NUCLEOTIDE SEQUENCE [LARGE SCALE GENOMIC DNA]</scope>
</reference>
<name>A0ACC0AE84_CATRO</name>
<sequence length="118" mass="12142">MVQESNLLPQPNDDGPQPGVGICSRDARDGPGRPLGLPVGDPLANPRFIPAASSFLVSTLSHSFSCPSLHSALSASLSPVGTLSSSASLFSAALPLLLFVPAFSVVLSLAGLLFHLFF</sequence>
<dbReference type="EMBL" id="CM044706">
    <property type="protein sequence ID" value="KAI5659185.1"/>
    <property type="molecule type" value="Genomic_DNA"/>
</dbReference>
<keyword evidence="2" id="KW-1185">Reference proteome</keyword>
<organism evidence="1 2">
    <name type="scientific">Catharanthus roseus</name>
    <name type="common">Madagascar periwinkle</name>
    <name type="synonym">Vinca rosea</name>
    <dbReference type="NCBI Taxonomy" id="4058"/>
    <lineage>
        <taxon>Eukaryota</taxon>
        <taxon>Viridiplantae</taxon>
        <taxon>Streptophyta</taxon>
        <taxon>Embryophyta</taxon>
        <taxon>Tracheophyta</taxon>
        <taxon>Spermatophyta</taxon>
        <taxon>Magnoliopsida</taxon>
        <taxon>eudicotyledons</taxon>
        <taxon>Gunneridae</taxon>
        <taxon>Pentapetalae</taxon>
        <taxon>asterids</taxon>
        <taxon>lamiids</taxon>
        <taxon>Gentianales</taxon>
        <taxon>Apocynaceae</taxon>
        <taxon>Rauvolfioideae</taxon>
        <taxon>Vinceae</taxon>
        <taxon>Catharanthinae</taxon>
        <taxon>Catharanthus</taxon>
    </lineage>
</organism>
<protein>
    <submittedName>
        <fullName evidence="1">Uncharacterized protein</fullName>
    </submittedName>
</protein>